<feature type="region of interest" description="Disordered" evidence="1">
    <location>
        <begin position="1"/>
        <end position="137"/>
    </location>
</feature>
<reference evidence="2" key="1">
    <citation type="submission" date="2023-04" db="EMBL/GenBank/DDBJ databases">
        <authorList>
            <consortium name="ELIXIR-Norway"/>
        </authorList>
    </citation>
    <scope>NUCLEOTIDE SEQUENCE [LARGE SCALE GENOMIC DNA]</scope>
</reference>
<feature type="compositionally biased region" description="Basic and acidic residues" evidence="1">
    <location>
        <begin position="96"/>
        <end position="115"/>
    </location>
</feature>
<evidence type="ECO:0000256" key="1">
    <source>
        <dbReference type="SAM" id="MobiDB-lite"/>
    </source>
</evidence>
<protein>
    <submittedName>
        <fullName evidence="2">Uncharacterized protein</fullName>
    </submittedName>
</protein>
<feature type="compositionally biased region" description="Basic residues" evidence="1">
    <location>
        <begin position="66"/>
        <end position="75"/>
    </location>
</feature>
<name>A0ABN8YQJ1_RANTA</name>
<evidence type="ECO:0000313" key="3">
    <source>
        <dbReference type="Proteomes" id="UP001176941"/>
    </source>
</evidence>
<evidence type="ECO:0000313" key="2">
    <source>
        <dbReference type="EMBL" id="CAI9163832.1"/>
    </source>
</evidence>
<keyword evidence="3" id="KW-1185">Reference proteome</keyword>
<sequence length="137" mass="14725">MEKAAAPTTGACRPRRGEETGSAEVVSSLPPGPSQALELGRARAASFPPLPPSPGGASLRPAQGCPRRRRIWRKRSREDRPPLALPSPFVWSRPEGGARAERRRAGGRGSEEKPPPRLGLQAVREALTRGVLSRSRP</sequence>
<proteinExistence type="predicted"/>
<accession>A0ABN8YQJ1</accession>
<gene>
    <name evidence="2" type="ORF">MRATA1EN1_LOCUS12794</name>
</gene>
<dbReference type="Proteomes" id="UP001176941">
    <property type="component" value="Chromosome 21"/>
</dbReference>
<organism evidence="2 3">
    <name type="scientific">Rangifer tarandus platyrhynchus</name>
    <name type="common">Svalbard reindeer</name>
    <dbReference type="NCBI Taxonomy" id="3082113"/>
    <lineage>
        <taxon>Eukaryota</taxon>
        <taxon>Metazoa</taxon>
        <taxon>Chordata</taxon>
        <taxon>Craniata</taxon>
        <taxon>Vertebrata</taxon>
        <taxon>Euteleostomi</taxon>
        <taxon>Mammalia</taxon>
        <taxon>Eutheria</taxon>
        <taxon>Laurasiatheria</taxon>
        <taxon>Artiodactyla</taxon>
        <taxon>Ruminantia</taxon>
        <taxon>Pecora</taxon>
        <taxon>Cervidae</taxon>
        <taxon>Odocoileinae</taxon>
        <taxon>Rangifer</taxon>
    </lineage>
</organism>
<dbReference type="EMBL" id="OX459957">
    <property type="protein sequence ID" value="CAI9163832.1"/>
    <property type="molecule type" value="Genomic_DNA"/>
</dbReference>